<evidence type="ECO:0000313" key="1">
    <source>
        <dbReference type="EMBL" id="MPC68425.1"/>
    </source>
</evidence>
<reference evidence="1 2" key="1">
    <citation type="submission" date="2019-05" db="EMBL/GenBank/DDBJ databases">
        <title>Another draft genome of Portunus trituberculatus and its Hox gene families provides insights of decapod evolution.</title>
        <authorList>
            <person name="Jeong J.-H."/>
            <person name="Song I."/>
            <person name="Kim S."/>
            <person name="Choi T."/>
            <person name="Kim D."/>
            <person name="Ryu S."/>
            <person name="Kim W."/>
        </authorList>
    </citation>
    <scope>NUCLEOTIDE SEQUENCE [LARGE SCALE GENOMIC DNA]</scope>
    <source>
        <tissue evidence="1">Muscle</tissue>
    </source>
</reference>
<dbReference type="EMBL" id="VSRR010027823">
    <property type="protein sequence ID" value="MPC68425.1"/>
    <property type="molecule type" value="Genomic_DNA"/>
</dbReference>
<name>A0A5B7HFS7_PORTR</name>
<sequence length="80" mass="8711">MASPAEYEHLVARKLSGLPDLASCGRAVARVECKKSAGGEGRECQSGAWCACQGLEVLTDNKQRCKRHDGLGNPLRRYIH</sequence>
<comment type="caution">
    <text evidence="1">The sequence shown here is derived from an EMBL/GenBank/DDBJ whole genome shotgun (WGS) entry which is preliminary data.</text>
</comment>
<dbReference type="AlphaFoldDB" id="A0A5B7HFS7"/>
<organism evidence="1 2">
    <name type="scientific">Portunus trituberculatus</name>
    <name type="common">Swimming crab</name>
    <name type="synonym">Neptunus trituberculatus</name>
    <dbReference type="NCBI Taxonomy" id="210409"/>
    <lineage>
        <taxon>Eukaryota</taxon>
        <taxon>Metazoa</taxon>
        <taxon>Ecdysozoa</taxon>
        <taxon>Arthropoda</taxon>
        <taxon>Crustacea</taxon>
        <taxon>Multicrustacea</taxon>
        <taxon>Malacostraca</taxon>
        <taxon>Eumalacostraca</taxon>
        <taxon>Eucarida</taxon>
        <taxon>Decapoda</taxon>
        <taxon>Pleocyemata</taxon>
        <taxon>Brachyura</taxon>
        <taxon>Eubrachyura</taxon>
        <taxon>Portunoidea</taxon>
        <taxon>Portunidae</taxon>
        <taxon>Portuninae</taxon>
        <taxon>Portunus</taxon>
    </lineage>
</organism>
<gene>
    <name evidence="1" type="ORF">E2C01_062628</name>
</gene>
<accession>A0A5B7HFS7</accession>
<evidence type="ECO:0000313" key="2">
    <source>
        <dbReference type="Proteomes" id="UP000324222"/>
    </source>
</evidence>
<proteinExistence type="predicted"/>
<dbReference type="Proteomes" id="UP000324222">
    <property type="component" value="Unassembled WGS sequence"/>
</dbReference>
<protein>
    <submittedName>
        <fullName evidence="1">Uncharacterized protein</fullName>
    </submittedName>
</protein>
<keyword evidence="2" id="KW-1185">Reference proteome</keyword>